<evidence type="ECO:0000313" key="5">
    <source>
        <dbReference type="EMBL" id="EGB06423.1"/>
    </source>
</evidence>
<dbReference type="eggNOG" id="KOG0714">
    <property type="taxonomic scope" value="Eukaryota"/>
</dbReference>
<dbReference type="CDD" id="cd06257">
    <property type="entry name" value="DnaJ"/>
    <property type="match status" value="1"/>
</dbReference>
<evidence type="ECO:0000259" key="3">
    <source>
        <dbReference type="PROSITE" id="PS50076"/>
    </source>
</evidence>
<feature type="domain" description="J" evidence="3">
    <location>
        <begin position="544"/>
        <end position="604"/>
    </location>
</feature>
<dbReference type="InterPro" id="IPR001623">
    <property type="entry name" value="DnaJ_domain"/>
</dbReference>
<keyword evidence="1" id="KW-0862">Zinc</keyword>
<dbReference type="InterPro" id="IPR001878">
    <property type="entry name" value="Znf_CCHC"/>
</dbReference>
<dbReference type="SUPFAM" id="SSF46565">
    <property type="entry name" value="Chaperone J-domain"/>
    <property type="match status" value="1"/>
</dbReference>
<dbReference type="InParanoid" id="F0YES2"/>
<protein>
    <recommendedName>
        <fullName evidence="7">J domain-containing protein</fullName>
    </recommendedName>
</protein>
<dbReference type="KEGG" id="aaf:AURANDRAFT_65674"/>
<dbReference type="GO" id="GO:0003676">
    <property type="term" value="F:nucleic acid binding"/>
    <property type="evidence" value="ECO:0007669"/>
    <property type="project" value="InterPro"/>
</dbReference>
<keyword evidence="1" id="KW-0479">Metal-binding</keyword>
<dbReference type="InterPro" id="IPR011990">
    <property type="entry name" value="TPR-like_helical_dom_sf"/>
</dbReference>
<dbReference type="EMBL" id="GL833135">
    <property type="protein sequence ID" value="EGB06423.1"/>
    <property type="molecule type" value="Genomic_DNA"/>
</dbReference>
<evidence type="ECO:0008006" key="7">
    <source>
        <dbReference type="Google" id="ProtNLM"/>
    </source>
</evidence>
<dbReference type="SMART" id="SM00343">
    <property type="entry name" value="ZnF_C2HC"/>
    <property type="match status" value="2"/>
</dbReference>
<dbReference type="SMART" id="SM00271">
    <property type="entry name" value="DnaJ"/>
    <property type="match status" value="1"/>
</dbReference>
<dbReference type="SUPFAM" id="SSF48452">
    <property type="entry name" value="TPR-like"/>
    <property type="match status" value="1"/>
</dbReference>
<dbReference type="Gene3D" id="4.10.60.10">
    <property type="entry name" value="Zinc finger, CCHC-type"/>
    <property type="match status" value="1"/>
</dbReference>
<dbReference type="InterPro" id="IPR050817">
    <property type="entry name" value="DjlA_DnaK_co-chaperone"/>
</dbReference>
<evidence type="ECO:0000313" key="6">
    <source>
        <dbReference type="Proteomes" id="UP000002729"/>
    </source>
</evidence>
<dbReference type="PROSITE" id="PS50158">
    <property type="entry name" value="ZF_CCHC"/>
    <property type="match status" value="1"/>
</dbReference>
<dbReference type="AlphaFoldDB" id="F0YES2"/>
<dbReference type="OrthoDB" id="10258585at2759"/>
<keyword evidence="1" id="KW-0863">Zinc-finger</keyword>
<dbReference type="GO" id="GO:0008270">
    <property type="term" value="F:zinc ion binding"/>
    <property type="evidence" value="ECO:0007669"/>
    <property type="project" value="UniProtKB-KW"/>
</dbReference>
<name>F0YES2_AURAN</name>
<feature type="region of interest" description="Disordered" evidence="2">
    <location>
        <begin position="432"/>
        <end position="451"/>
    </location>
</feature>
<dbReference type="SUPFAM" id="SSF57756">
    <property type="entry name" value="Retrovirus zinc finger-like domains"/>
    <property type="match status" value="1"/>
</dbReference>
<evidence type="ECO:0000256" key="1">
    <source>
        <dbReference type="PROSITE-ProRule" id="PRU00047"/>
    </source>
</evidence>
<evidence type="ECO:0000259" key="4">
    <source>
        <dbReference type="PROSITE" id="PS50158"/>
    </source>
</evidence>
<dbReference type="PROSITE" id="PS50076">
    <property type="entry name" value="DNAJ_2"/>
    <property type="match status" value="1"/>
</dbReference>
<dbReference type="Gene3D" id="1.10.287.110">
    <property type="entry name" value="DnaJ domain"/>
    <property type="match status" value="1"/>
</dbReference>
<dbReference type="Gene3D" id="1.25.40.10">
    <property type="entry name" value="Tetratricopeptide repeat domain"/>
    <property type="match status" value="1"/>
</dbReference>
<dbReference type="PRINTS" id="PR00625">
    <property type="entry name" value="JDOMAIN"/>
</dbReference>
<keyword evidence="6" id="KW-1185">Reference proteome</keyword>
<dbReference type="Pfam" id="PF00226">
    <property type="entry name" value="DnaJ"/>
    <property type="match status" value="1"/>
</dbReference>
<dbReference type="InterPro" id="IPR036875">
    <property type="entry name" value="Znf_CCHC_sf"/>
</dbReference>
<dbReference type="RefSeq" id="XP_009038996.1">
    <property type="nucleotide sequence ID" value="XM_009040748.1"/>
</dbReference>
<reference evidence="5 6" key="1">
    <citation type="journal article" date="2011" name="Proc. Natl. Acad. Sci. U.S.A.">
        <title>Niche of harmful alga Aureococcus anophagefferens revealed through ecogenomics.</title>
        <authorList>
            <person name="Gobler C.J."/>
            <person name="Berry D.L."/>
            <person name="Dyhrman S.T."/>
            <person name="Wilhelm S.W."/>
            <person name="Salamov A."/>
            <person name="Lobanov A.V."/>
            <person name="Zhang Y."/>
            <person name="Collier J.L."/>
            <person name="Wurch L.L."/>
            <person name="Kustka A.B."/>
            <person name="Dill B.D."/>
            <person name="Shah M."/>
            <person name="VerBerkmoes N.C."/>
            <person name="Kuo A."/>
            <person name="Terry A."/>
            <person name="Pangilinan J."/>
            <person name="Lindquist E.A."/>
            <person name="Lucas S."/>
            <person name="Paulsen I.T."/>
            <person name="Hattenrath-Lehmann T.K."/>
            <person name="Talmage S.C."/>
            <person name="Walker E.A."/>
            <person name="Koch F."/>
            <person name="Burson A.M."/>
            <person name="Marcoval M.A."/>
            <person name="Tang Y.Z."/>
            <person name="Lecleir G.R."/>
            <person name="Coyne K.J."/>
            <person name="Berg G.M."/>
            <person name="Bertrand E.M."/>
            <person name="Saito M.A."/>
            <person name="Gladyshev V.N."/>
            <person name="Grigoriev I.V."/>
        </authorList>
    </citation>
    <scope>NUCLEOTIDE SEQUENCE [LARGE SCALE GENOMIC DNA]</scope>
    <source>
        <strain evidence="6">CCMP 1984</strain>
    </source>
</reference>
<sequence>MDLASAASSVVASAPCCVLTLAATGAWQDAPDAVAAFEERCAGAASIFGRVLDVRLAPGAGADRTVRVYFEDGAGAAACGYRFACNGVERSAAATYENMDAPVALHFSGLPGGGDVARAVGVECGEYGRVLDALPAGAGVLVAFATLPGAQAAAVALDGAAFDGRRCCCDFREAPEDDPCCVLANAVADAGDLDDLSKVEVVGDFEDACGGFGNLRRVVLGGDGVRCYYDENRGAAACAASMDGRRFEGRELSASVECRGSKRRTPAALCAAVCQALAPRPEAPKPPPAPETGAATLERAVAALRASVAAEPRVAQTRANLAGALVRVGGVGNLEEAARHAKACVALKGDWPWGHFRLGSAYFALGKVREASVSLAMAETLEPTNAQFADAAARAKEAAAALLDPLDAFTAEAEAAAAKDLISTTERARAERAAGDFGQSKRKRLEDDSDDEGELLNINSRAHCYICKQWGHSKRDCPMAKCQYCHEIGHRKHECPLFTAALGNAAEAEKKARRKQGYEKKRAKRKEEWTAMLREKTGVDGFAALYRVLGLPERKLSTAGEIKKAYHKRSLQYHPDKHPDDREAAHERFLEIKAAYELLLEGMETGGKGMNGAVFSAGELTDAAAATALQDKVNALAEKVKTSSAWAG</sequence>
<dbReference type="InterPro" id="IPR036869">
    <property type="entry name" value="J_dom_sf"/>
</dbReference>
<evidence type="ECO:0000256" key="2">
    <source>
        <dbReference type="SAM" id="MobiDB-lite"/>
    </source>
</evidence>
<proteinExistence type="predicted"/>
<organism evidence="6">
    <name type="scientific">Aureococcus anophagefferens</name>
    <name type="common">Harmful bloom alga</name>
    <dbReference type="NCBI Taxonomy" id="44056"/>
    <lineage>
        <taxon>Eukaryota</taxon>
        <taxon>Sar</taxon>
        <taxon>Stramenopiles</taxon>
        <taxon>Ochrophyta</taxon>
        <taxon>Pelagophyceae</taxon>
        <taxon>Pelagomonadales</taxon>
        <taxon>Pelagomonadaceae</taxon>
        <taxon>Aureococcus</taxon>
    </lineage>
</organism>
<dbReference type="PANTHER" id="PTHR24074">
    <property type="entry name" value="CO-CHAPERONE PROTEIN DJLA"/>
    <property type="match status" value="1"/>
</dbReference>
<gene>
    <name evidence="5" type="ORF">AURANDRAFT_65674</name>
</gene>
<dbReference type="GeneID" id="20225455"/>
<dbReference type="Proteomes" id="UP000002729">
    <property type="component" value="Unassembled WGS sequence"/>
</dbReference>
<feature type="domain" description="CCHC-type" evidence="4">
    <location>
        <begin position="464"/>
        <end position="478"/>
    </location>
</feature>
<accession>F0YES2</accession>